<name>A0ACC1SQF9_9HYPO</name>
<sequence length="453" mass="51599">MANPTPQNLYGYKANEVLPIITALVIAASTIWHALQNQKYNLWRVTFFMVGAGSLYALGWIVRIASVRNPDSLPLYMVQSILIYLAPPVYSAAEYNILGRLMHYLPMHSIINPNRVVYVFIFFGTLVEGLTALGAASTATGSSQNDESEYNLGATLMAISVILQAVVELSFIAITGNLHHRCMRSKMLAKNVRMLFLMLYGTSTLIIIRSIFRAVETFQLRGMMSNANQDAALLKHEWPFYVLETIPVTLYTFWLNIVHPGHYLPSNPKQYLDYDGKTERMGPGWVYRRHWVMFIIDPLNFIGMLTMPKREKYYLQAERWAEAENCFAQGCDNNRKQGRQRSYWKDVSYLLGTRPNDPKLGTAVLPHRACATILVDSGSAHSAFKLPNADMSMIPQMALSQWDLRIEEYDSDMLHIIRAYHSYAHLKPRRAGRLSEVTVVSEVNDELDKLKRS</sequence>
<evidence type="ECO:0000313" key="1">
    <source>
        <dbReference type="EMBL" id="KAJ3544290.1"/>
    </source>
</evidence>
<protein>
    <submittedName>
        <fullName evidence="1">Uncharacterized protein</fullName>
    </submittedName>
</protein>
<organism evidence="1 2">
    <name type="scientific">Fusarium decemcellulare</name>
    <dbReference type="NCBI Taxonomy" id="57161"/>
    <lineage>
        <taxon>Eukaryota</taxon>
        <taxon>Fungi</taxon>
        <taxon>Dikarya</taxon>
        <taxon>Ascomycota</taxon>
        <taxon>Pezizomycotina</taxon>
        <taxon>Sordariomycetes</taxon>
        <taxon>Hypocreomycetidae</taxon>
        <taxon>Hypocreales</taxon>
        <taxon>Nectriaceae</taxon>
        <taxon>Fusarium</taxon>
        <taxon>Fusarium decemcellulare species complex</taxon>
    </lineage>
</organism>
<accession>A0ACC1SQF9</accession>
<gene>
    <name evidence="1" type="ORF">NM208_g3140</name>
</gene>
<evidence type="ECO:0000313" key="2">
    <source>
        <dbReference type="Proteomes" id="UP001148629"/>
    </source>
</evidence>
<proteinExistence type="predicted"/>
<comment type="caution">
    <text evidence="1">The sequence shown here is derived from an EMBL/GenBank/DDBJ whole genome shotgun (WGS) entry which is preliminary data.</text>
</comment>
<dbReference type="EMBL" id="JANRMS010000202">
    <property type="protein sequence ID" value="KAJ3544290.1"/>
    <property type="molecule type" value="Genomic_DNA"/>
</dbReference>
<dbReference type="Proteomes" id="UP001148629">
    <property type="component" value="Unassembled WGS sequence"/>
</dbReference>
<reference evidence="1" key="1">
    <citation type="submission" date="2022-08" db="EMBL/GenBank/DDBJ databases">
        <title>Genome Sequence of Fusarium decemcellulare.</title>
        <authorList>
            <person name="Buettner E."/>
        </authorList>
    </citation>
    <scope>NUCLEOTIDE SEQUENCE</scope>
    <source>
        <strain evidence="1">Babe19</strain>
    </source>
</reference>
<keyword evidence="2" id="KW-1185">Reference proteome</keyword>